<evidence type="ECO:0000256" key="3">
    <source>
        <dbReference type="ARBA" id="ARBA00023274"/>
    </source>
</evidence>
<feature type="domain" description="S1 motif" evidence="4">
    <location>
        <begin position="149"/>
        <end position="216"/>
    </location>
</feature>
<dbReference type="GO" id="GO:0003729">
    <property type="term" value="F:mRNA binding"/>
    <property type="evidence" value="ECO:0007669"/>
    <property type="project" value="TreeGrafter"/>
</dbReference>
<dbReference type="Proteomes" id="UP000699691">
    <property type="component" value="Unassembled WGS sequence"/>
</dbReference>
<evidence type="ECO:0000313" key="6">
    <source>
        <dbReference type="Proteomes" id="UP000699691"/>
    </source>
</evidence>
<name>A0A955RWE1_UNCKA</name>
<dbReference type="AlphaFoldDB" id="A0A955RWE1"/>
<proteinExistence type="inferred from homology"/>
<evidence type="ECO:0000259" key="4">
    <source>
        <dbReference type="PROSITE" id="PS50126"/>
    </source>
</evidence>
<dbReference type="InterPro" id="IPR012340">
    <property type="entry name" value="NA-bd_OB-fold"/>
</dbReference>
<feature type="non-terminal residue" evidence="5">
    <location>
        <position position="1"/>
    </location>
</feature>
<dbReference type="GO" id="GO:1990904">
    <property type="term" value="C:ribonucleoprotein complex"/>
    <property type="evidence" value="ECO:0007669"/>
    <property type="project" value="UniProtKB-KW"/>
</dbReference>
<dbReference type="EMBL" id="JAGQKY010000128">
    <property type="protein sequence ID" value="MCA9397749.1"/>
    <property type="molecule type" value="Genomic_DNA"/>
</dbReference>
<feature type="domain" description="S1 motif" evidence="4">
    <location>
        <begin position="53"/>
        <end position="128"/>
    </location>
</feature>
<dbReference type="PANTHER" id="PTHR10724">
    <property type="entry name" value="30S RIBOSOMAL PROTEIN S1"/>
    <property type="match status" value="1"/>
</dbReference>
<dbReference type="PANTHER" id="PTHR10724:SF7">
    <property type="entry name" value="SMALL RIBOSOMAL SUBUNIT PROTEIN BS1C"/>
    <property type="match status" value="1"/>
</dbReference>
<keyword evidence="2 5" id="KW-0689">Ribosomal protein</keyword>
<gene>
    <name evidence="5" type="ORF">KC573_02880</name>
</gene>
<feature type="domain" description="S1 motif" evidence="4">
    <location>
        <begin position="233"/>
        <end position="297"/>
    </location>
</feature>
<dbReference type="CDD" id="cd04465">
    <property type="entry name" value="S1_RPS1_repeat_ec2_hs2"/>
    <property type="match status" value="1"/>
</dbReference>
<evidence type="ECO:0000256" key="2">
    <source>
        <dbReference type="ARBA" id="ARBA00022980"/>
    </source>
</evidence>
<sequence>KNEFKDKELSMGDEIFVYVLTPESRKRGQVILSMSKAEAAKAWIDLKGYEEKDEVFSVEVIGHNKGGMIVDIDGLRGFIPFSHLEHGPDQKMPRPELQSTLDRMRGMDLEVKILELNEEDDRIILSERLAKEEQEQQVREEVLSEVKEGDIVDVTVKNIMPYGLVVELEGVEGLVSESELSWDPNISLVSFNVGDAAKAKIVEINVEEGDMRLSLKQAEADPWQVAKEAVSEGDSVKGTVKKITSFGVYIEIAEGVEGLLSLAKLPDDKKQMSVGDELEVVVDKMNDEKRQVDLDFPHGKE</sequence>
<evidence type="ECO:0000313" key="5">
    <source>
        <dbReference type="EMBL" id="MCA9397749.1"/>
    </source>
</evidence>
<keyword evidence="3" id="KW-0687">Ribonucleoprotein</keyword>
<dbReference type="Pfam" id="PF00575">
    <property type="entry name" value="S1"/>
    <property type="match status" value="3"/>
</dbReference>
<dbReference type="GO" id="GO:0005840">
    <property type="term" value="C:ribosome"/>
    <property type="evidence" value="ECO:0007669"/>
    <property type="project" value="UniProtKB-KW"/>
</dbReference>
<protein>
    <submittedName>
        <fullName evidence="5">30S ribosomal protein S1</fullName>
    </submittedName>
</protein>
<dbReference type="PRINTS" id="PR00681">
    <property type="entry name" value="RIBOSOMALS1"/>
</dbReference>
<organism evidence="5 6">
    <name type="scientific">candidate division WWE3 bacterium</name>
    <dbReference type="NCBI Taxonomy" id="2053526"/>
    <lineage>
        <taxon>Bacteria</taxon>
        <taxon>Katanobacteria</taxon>
    </lineage>
</organism>
<dbReference type="SMART" id="SM00316">
    <property type="entry name" value="S1"/>
    <property type="match status" value="3"/>
</dbReference>
<reference evidence="5" key="1">
    <citation type="submission" date="2020-04" db="EMBL/GenBank/DDBJ databases">
        <authorList>
            <person name="Zhang T."/>
        </authorList>
    </citation>
    <scope>NUCLEOTIDE SEQUENCE</scope>
    <source>
        <strain evidence="5">HKST-UBA02</strain>
    </source>
</reference>
<dbReference type="GO" id="GO:0003735">
    <property type="term" value="F:structural constituent of ribosome"/>
    <property type="evidence" value="ECO:0007669"/>
    <property type="project" value="TreeGrafter"/>
</dbReference>
<dbReference type="InterPro" id="IPR003029">
    <property type="entry name" value="S1_domain"/>
</dbReference>
<dbReference type="SUPFAM" id="SSF50249">
    <property type="entry name" value="Nucleic acid-binding proteins"/>
    <property type="match status" value="3"/>
</dbReference>
<reference evidence="5" key="2">
    <citation type="journal article" date="2021" name="Microbiome">
        <title>Successional dynamics and alternative stable states in a saline activated sludge microbial community over 9 years.</title>
        <authorList>
            <person name="Wang Y."/>
            <person name="Ye J."/>
            <person name="Ju F."/>
            <person name="Liu L."/>
            <person name="Boyd J.A."/>
            <person name="Deng Y."/>
            <person name="Parks D.H."/>
            <person name="Jiang X."/>
            <person name="Yin X."/>
            <person name="Woodcroft B.J."/>
            <person name="Tyson G.W."/>
            <person name="Hugenholtz P."/>
            <person name="Polz M.F."/>
            <person name="Zhang T."/>
        </authorList>
    </citation>
    <scope>NUCLEOTIDE SEQUENCE</scope>
    <source>
        <strain evidence="5">HKST-UBA02</strain>
    </source>
</reference>
<comment type="similarity">
    <text evidence="1">Belongs to the bacterial ribosomal protein bS1 family.</text>
</comment>
<dbReference type="PROSITE" id="PS50126">
    <property type="entry name" value="S1"/>
    <property type="match status" value="3"/>
</dbReference>
<accession>A0A955RWE1</accession>
<dbReference type="InterPro" id="IPR035104">
    <property type="entry name" value="Ribosomal_protein_S1-like"/>
</dbReference>
<dbReference type="InterPro" id="IPR050437">
    <property type="entry name" value="Ribos_protein_bS1-like"/>
</dbReference>
<comment type="caution">
    <text evidence="5">The sequence shown here is derived from an EMBL/GenBank/DDBJ whole genome shotgun (WGS) entry which is preliminary data.</text>
</comment>
<dbReference type="Gene3D" id="2.40.50.140">
    <property type="entry name" value="Nucleic acid-binding proteins"/>
    <property type="match status" value="3"/>
</dbReference>
<evidence type="ECO:0000256" key="1">
    <source>
        <dbReference type="ARBA" id="ARBA00006767"/>
    </source>
</evidence>
<dbReference type="GO" id="GO:0006412">
    <property type="term" value="P:translation"/>
    <property type="evidence" value="ECO:0007669"/>
    <property type="project" value="TreeGrafter"/>
</dbReference>